<dbReference type="AlphaFoldDB" id="A0A835HUA6"/>
<evidence type="ECO:0000313" key="2">
    <source>
        <dbReference type="EMBL" id="KAF9604362.1"/>
    </source>
</evidence>
<dbReference type="EMBL" id="JADFTS010000005">
    <property type="protein sequence ID" value="KAF9604362.1"/>
    <property type="molecule type" value="Genomic_DNA"/>
</dbReference>
<reference evidence="2 3" key="1">
    <citation type="submission" date="2020-10" db="EMBL/GenBank/DDBJ databases">
        <title>The Coptis chinensis genome and diversification of protoberbering-type alkaloids.</title>
        <authorList>
            <person name="Wang B."/>
            <person name="Shu S."/>
            <person name="Song C."/>
            <person name="Liu Y."/>
        </authorList>
    </citation>
    <scope>NUCLEOTIDE SEQUENCE [LARGE SCALE GENOMIC DNA]</scope>
    <source>
        <strain evidence="2">HL-2020</strain>
        <tissue evidence="2">Leaf</tissue>
    </source>
</reference>
<evidence type="ECO:0000256" key="1">
    <source>
        <dbReference type="SAM" id="MobiDB-lite"/>
    </source>
</evidence>
<organism evidence="2 3">
    <name type="scientific">Coptis chinensis</name>
    <dbReference type="NCBI Taxonomy" id="261450"/>
    <lineage>
        <taxon>Eukaryota</taxon>
        <taxon>Viridiplantae</taxon>
        <taxon>Streptophyta</taxon>
        <taxon>Embryophyta</taxon>
        <taxon>Tracheophyta</taxon>
        <taxon>Spermatophyta</taxon>
        <taxon>Magnoliopsida</taxon>
        <taxon>Ranunculales</taxon>
        <taxon>Ranunculaceae</taxon>
        <taxon>Coptidoideae</taxon>
        <taxon>Coptis</taxon>
    </lineage>
</organism>
<comment type="caution">
    <text evidence="2">The sequence shown here is derived from an EMBL/GenBank/DDBJ whole genome shotgun (WGS) entry which is preliminary data.</text>
</comment>
<feature type="region of interest" description="Disordered" evidence="1">
    <location>
        <begin position="76"/>
        <end position="107"/>
    </location>
</feature>
<name>A0A835HUA6_9MAGN</name>
<dbReference type="Proteomes" id="UP000631114">
    <property type="component" value="Unassembled WGS sequence"/>
</dbReference>
<keyword evidence="3" id="KW-1185">Reference proteome</keyword>
<gene>
    <name evidence="2" type="ORF">IFM89_006369</name>
</gene>
<evidence type="ECO:0000313" key="3">
    <source>
        <dbReference type="Proteomes" id="UP000631114"/>
    </source>
</evidence>
<protein>
    <submittedName>
        <fullName evidence="2">Uncharacterized protein</fullName>
    </submittedName>
</protein>
<accession>A0A835HUA6</accession>
<sequence length="305" mass="34237">MRLFMCIMQQRELDYINRLCDHKQQIIDHVLATLAKVLEKQGNEGHQVQSPPVQNEVVVTPPQSTFNVNLTNAFTPSQPSRRKLAQRNRRERELISGRSSKRTRRNLETDLQNIPVSMSSHIPVAQKSTLTRFSYLPMKPIYESSRSSWRAYHTSNITDITQIMDPKTGEEKPITYRLDDGDANFQEQENNSNNNMCAVAVESGDGGVCGACGKAGSSKRCSGCKAVMYCVKRGYRFVSSALILASSSHRQKCQELRKFGGLIAKSDVSSIGGKTSCCDGKSIKEFPLIKKVLFPCEEFVKLFEE</sequence>
<proteinExistence type="predicted"/>